<dbReference type="Pfam" id="PF08656">
    <property type="entry name" value="DASH_Dad3"/>
    <property type="match status" value="1"/>
</dbReference>
<feature type="non-terminal residue" evidence="18">
    <location>
        <position position="69"/>
    </location>
</feature>
<evidence type="ECO:0000256" key="5">
    <source>
        <dbReference type="ARBA" id="ARBA00022454"/>
    </source>
</evidence>
<dbReference type="InterPro" id="IPR013965">
    <property type="entry name" value="DASH_Dad3"/>
</dbReference>
<dbReference type="GO" id="GO:0051010">
    <property type="term" value="F:microtubule plus-end binding"/>
    <property type="evidence" value="ECO:0007669"/>
    <property type="project" value="TreeGrafter"/>
</dbReference>
<keyword evidence="6" id="KW-0963">Cytoplasm</keyword>
<accession>A0A4P9ZXJ8</accession>
<evidence type="ECO:0000256" key="12">
    <source>
        <dbReference type="ARBA" id="ARBA00023212"/>
    </source>
</evidence>
<evidence type="ECO:0000256" key="4">
    <source>
        <dbReference type="ARBA" id="ARBA00006277"/>
    </source>
</evidence>
<protein>
    <recommendedName>
        <fullName evidence="16">DASH complex subunit DAD3</fullName>
    </recommendedName>
    <alternativeName>
        <fullName evidence="17">Outer kinetochore protein DAD3</fullName>
    </alternativeName>
</protein>
<keyword evidence="15" id="KW-0137">Centromere</keyword>
<evidence type="ECO:0000256" key="14">
    <source>
        <dbReference type="ARBA" id="ARBA00023306"/>
    </source>
</evidence>
<evidence type="ECO:0000256" key="3">
    <source>
        <dbReference type="ARBA" id="ARBA00004629"/>
    </source>
</evidence>
<keyword evidence="8" id="KW-0493">Microtubule</keyword>
<dbReference type="PANTHER" id="PTHR28017">
    <property type="entry name" value="DASH COMPLEX SUBUNIT DAD3"/>
    <property type="match status" value="1"/>
</dbReference>
<dbReference type="AlphaFoldDB" id="A0A4P9ZXJ8"/>
<evidence type="ECO:0000313" key="19">
    <source>
        <dbReference type="Proteomes" id="UP000268162"/>
    </source>
</evidence>
<gene>
    <name evidence="18" type="ORF">BJ085DRAFT_3422</name>
</gene>
<comment type="similarity">
    <text evidence="4">Belongs to the DASH complex DAD3 family.</text>
</comment>
<keyword evidence="12" id="KW-0206">Cytoskeleton</keyword>
<evidence type="ECO:0000256" key="17">
    <source>
        <dbReference type="ARBA" id="ARBA00044305"/>
    </source>
</evidence>
<name>A0A4P9ZXJ8_9FUNG</name>
<evidence type="ECO:0000256" key="13">
    <source>
        <dbReference type="ARBA" id="ARBA00023242"/>
    </source>
</evidence>
<keyword evidence="14" id="KW-0131">Cell cycle</keyword>
<dbReference type="GO" id="GO:0005874">
    <property type="term" value="C:microtubule"/>
    <property type="evidence" value="ECO:0007669"/>
    <property type="project" value="UniProtKB-KW"/>
</dbReference>
<reference evidence="19" key="1">
    <citation type="journal article" date="2018" name="Nat. Microbiol.">
        <title>Leveraging single-cell genomics to expand the fungal tree of life.</title>
        <authorList>
            <person name="Ahrendt S.R."/>
            <person name="Quandt C.A."/>
            <person name="Ciobanu D."/>
            <person name="Clum A."/>
            <person name="Salamov A."/>
            <person name="Andreopoulos B."/>
            <person name="Cheng J.F."/>
            <person name="Woyke T."/>
            <person name="Pelin A."/>
            <person name="Henrissat B."/>
            <person name="Reynolds N.K."/>
            <person name="Benny G.L."/>
            <person name="Smith M.E."/>
            <person name="James T.Y."/>
            <person name="Grigoriev I.V."/>
        </authorList>
    </citation>
    <scope>NUCLEOTIDE SEQUENCE [LARGE SCALE GENOMIC DNA]</scope>
    <source>
        <strain evidence="19">RSA 468</strain>
    </source>
</reference>
<dbReference type="EMBL" id="ML002403">
    <property type="protein sequence ID" value="RKP38108.1"/>
    <property type="molecule type" value="Genomic_DNA"/>
</dbReference>
<evidence type="ECO:0000256" key="11">
    <source>
        <dbReference type="ARBA" id="ARBA00022838"/>
    </source>
</evidence>
<evidence type="ECO:0000256" key="16">
    <source>
        <dbReference type="ARBA" id="ARBA00044179"/>
    </source>
</evidence>
<evidence type="ECO:0000256" key="1">
    <source>
        <dbReference type="ARBA" id="ARBA00004123"/>
    </source>
</evidence>
<dbReference type="GO" id="GO:0042729">
    <property type="term" value="C:DASH complex"/>
    <property type="evidence" value="ECO:0007669"/>
    <property type="project" value="InterPro"/>
</dbReference>
<dbReference type="GO" id="GO:0008608">
    <property type="term" value="P:attachment of spindle microtubules to kinetochore"/>
    <property type="evidence" value="ECO:0007669"/>
    <property type="project" value="InterPro"/>
</dbReference>
<dbReference type="PANTHER" id="PTHR28017:SF1">
    <property type="entry name" value="DASH COMPLEX SUBUNIT DAD3"/>
    <property type="match status" value="1"/>
</dbReference>
<dbReference type="GO" id="GO:0072686">
    <property type="term" value="C:mitotic spindle"/>
    <property type="evidence" value="ECO:0007669"/>
    <property type="project" value="InterPro"/>
</dbReference>
<sequence length="69" mass="7737">PTYSPTQASVLKEYALLQRRVQGINEQIQTLNAAELPALMDTLRTVERQSALVFTLIQSSVYSLIAEQE</sequence>
<dbReference type="Proteomes" id="UP000268162">
    <property type="component" value="Unassembled WGS sequence"/>
</dbReference>
<evidence type="ECO:0000256" key="7">
    <source>
        <dbReference type="ARBA" id="ARBA00022618"/>
    </source>
</evidence>
<evidence type="ECO:0000256" key="9">
    <source>
        <dbReference type="ARBA" id="ARBA00022776"/>
    </source>
</evidence>
<evidence type="ECO:0000313" key="18">
    <source>
        <dbReference type="EMBL" id="RKP38108.1"/>
    </source>
</evidence>
<feature type="non-terminal residue" evidence="18">
    <location>
        <position position="1"/>
    </location>
</feature>
<keyword evidence="10" id="KW-0159">Chromosome partition</keyword>
<keyword evidence="5" id="KW-0158">Chromosome</keyword>
<evidence type="ECO:0000256" key="10">
    <source>
        <dbReference type="ARBA" id="ARBA00022829"/>
    </source>
</evidence>
<keyword evidence="19" id="KW-1185">Reference proteome</keyword>
<proteinExistence type="inferred from homology"/>
<keyword evidence="7" id="KW-0132">Cell division</keyword>
<organism evidence="18 19">
    <name type="scientific">Dimargaris cristalligena</name>
    <dbReference type="NCBI Taxonomy" id="215637"/>
    <lineage>
        <taxon>Eukaryota</taxon>
        <taxon>Fungi</taxon>
        <taxon>Fungi incertae sedis</taxon>
        <taxon>Zoopagomycota</taxon>
        <taxon>Kickxellomycotina</taxon>
        <taxon>Dimargaritomycetes</taxon>
        <taxon>Dimargaritales</taxon>
        <taxon>Dimargaritaceae</taxon>
        <taxon>Dimargaris</taxon>
    </lineage>
</organism>
<keyword evidence="11" id="KW-0995">Kinetochore</keyword>
<keyword evidence="13" id="KW-0539">Nucleus</keyword>
<evidence type="ECO:0000256" key="8">
    <source>
        <dbReference type="ARBA" id="ARBA00022701"/>
    </source>
</evidence>
<dbReference type="GO" id="GO:0051301">
    <property type="term" value="P:cell division"/>
    <property type="evidence" value="ECO:0007669"/>
    <property type="project" value="UniProtKB-KW"/>
</dbReference>
<comment type="subcellular location">
    <subcellularLocation>
        <location evidence="3">Chromosome</location>
        <location evidence="3">Centromere</location>
        <location evidence="3">Kinetochore</location>
    </subcellularLocation>
    <subcellularLocation>
        <location evidence="2">Cytoplasm</location>
        <location evidence="2">Cytoskeleton</location>
        <location evidence="2">Spindle</location>
    </subcellularLocation>
    <subcellularLocation>
        <location evidence="1">Nucleus</location>
    </subcellularLocation>
</comment>
<evidence type="ECO:0000256" key="2">
    <source>
        <dbReference type="ARBA" id="ARBA00004186"/>
    </source>
</evidence>
<keyword evidence="9" id="KW-0498">Mitosis</keyword>
<evidence type="ECO:0000256" key="6">
    <source>
        <dbReference type="ARBA" id="ARBA00022490"/>
    </source>
</evidence>
<evidence type="ECO:0000256" key="15">
    <source>
        <dbReference type="ARBA" id="ARBA00023328"/>
    </source>
</evidence>